<evidence type="ECO:0008006" key="5">
    <source>
        <dbReference type="Google" id="ProtNLM"/>
    </source>
</evidence>
<evidence type="ECO:0000256" key="1">
    <source>
        <dbReference type="SAM" id="Coils"/>
    </source>
</evidence>
<sequence length="101" mass="11992">MCQGRQRSISPDHRLSTNRRPSNDNAAVVEYLRGQLAETEARLQRIRAREAELSRRLQEMKRFLSVMEILDSYIKRRFHEQRETVLRVLSSVPTRSELPNR</sequence>
<proteinExistence type="predicted"/>
<dbReference type="Proteomes" id="UP001054252">
    <property type="component" value="Unassembled WGS sequence"/>
</dbReference>
<name>A0AAV5KG47_9ROSI</name>
<dbReference type="AlphaFoldDB" id="A0AAV5KG47"/>
<feature type="coiled-coil region" evidence="1">
    <location>
        <begin position="29"/>
        <end position="56"/>
    </location>
</feature>
<dbReference type="EMBL" id="BPVZ01000063">
    <property type="protein sequence ID" value="GKV23521.1"/>
    <property type="molecule type" value="Genomic_DNA"/>
</dbReference>
<gene>
    <name evidence="3" type="ORF">SLEP1_g33233</name>
</gene>
<keyword evidence="4" id="KW-1185">Reference proteome</keyword>
<reference evidence="3 4" key="1">
    <citation type="journal article" date="2021" name="Commun. Biol.">
        <title>The genome of Shorea leprosula (Dipterocarpaceae) highlights the ecological relevance of drought in aseasonal tropical rainforests.</title>
        <authorList>
            <person name="Ng K.K.S."/>
            <person name="Kobayashi M.J."/>
            <person name="Fawcett J.A."/>
            <person name="Hatakeyama M."/>
            <person name="Paape T."/>
            <person name="Ng C.H."/>
            <person name="Ang C.C."/>
            <person name="Tnah L.H."/>
            <person name="Lee C.T."/>
            <person name="Nishiyama T."/>
            <person name="Sese J."/>
            <person name="O'Brien M.J."/>
            <person name="Copetti D."/>
            <person name="Mohd Noor M.I."/>
            <person name="Ong R.C."/>
            <person name="Putra M."/>
            <person name="Sireger I.Z."/>
            <person name="Indrioko S."/>
            <person name="Kosugi Y."/>
            <person name="Izuno A."/>
            <person name="Isagi Y."/>
            <person name="Lee S.L."/>
            <person name="Shimizu K.K."/>
        </authorList>
    </citation>
    <scope>NUCLEOTIDE SEQUENCE [LARGE SCALE GENOMIC DNA]</scope>
    <source>
        <strain evidence="3">214</strain>
    </source>
</reference>
<protein>
    <recommendedName>
        <fullName evidence="5">Protein SKIP34</fullName>
    </recommendedName>
</protein>
<accession>A0AAV5KG47</accession>
<evidence type="ECO:0000256" key="2">
    <source>
        <dbReference type="SAM" id="MobiDB-lite"/>
    </source>
</evidence>
<keyword evidence="1" id="KW-0175">Coiled coil</keyword>
<evidence type="ECO:0000313" key="4">
    <source>
        <dbReference type="Proteomes" id="UP001054252"/>
    </source>
</evidence>
<organism evidence="3 4">
    <name type="scientific">Rubroshorea leprosula</name>
    <dbReference type="NCBI Taxonomy" id="152421"/>
    <lineage>
        <taxon>Eukaryota</taxon>
        <taxon>Viridiplantae</taxon>
        <taxon>Streptophyta</taxon>
        <taxon>Embryophyta</taxon>
        <taxon>Tracheophyta</taxon>
        <taxon>Spermatophyta</taxon>
        <taxon>Magnoliopsida</taxon>
        <taxon>eudicotyledons</taxon>
        <taxon>Gunneridae</taxon>
        <taxon>Pentapetalae</taxon>
        <taxon>rosids</taxon>
        <taxon>malvids</taxon>
        <taxon>Malvales</taxon>
        <taxon>Dipterocarpaceae</taxon>
        <taxon>Rubroshorea</taxon>
    </lineage>
</organism>
<comment type="caution">
    <text evidence="3">The sequence shown here is derived from an EMBL/GenBank/DDBJ whole genome shotgun (WGS) entry which is preliminary data.</text>
</comment>
<feature type="region of interest" description="Disordered" evidence="2">
    <location>
        <begin position="1"/>
        <end position="23"/>
    </location>
</feature>
<evidence type="ECO:0000313" key="3">
    <source>
        <dbReference type="EMBL" id="GKV23521.1"/>
    </source>
</evidence>